<dbReference type="Proteomes" id="UP001595923">
    <property type="component" value="Unassembled WGS sequence"/>
</dbReference>
<accession>A0ABV9DZ16</accession>
<keyword evidence="2" id="KW-1185">Reference proteome</keyword>
<gene>
    <name evidence="1" type="ORF">ACFO4E_15175</name>
</gene>
<dbReference type="RefSeq" id="WP_378575091.1">
    <property type="nucleotide sequence ID" value="NZ_JBHSFQ010000013.1"/>
</dbReference>
<evidence type="ECO:0000313" key="2">
    <source>
        <dbReference type="Proteomes" id="UP001595923"/>
    </source>
</evidence>
<proteinExistence type="predicted"/>
<comment type="caution">
    <text evidence="1">The sequence shown here is derived from an EMBL/GenBank/DDBJ whole genome shotgun (WGS) entry which is preliminary data.</text>
</comment>
<sequence length="448" mass="46168">MIRPPLGPGRTPRRHRIAALLLVLVATAATVLAGVTTARSFTPSPLDRDGPAVAADALPRLAFVRARLDDGAGERMQALFPEGYLFTHVLYGLTRVNTGVLDPALRDDALAEARWALERAESGAGRAPFPADAAPAHGVFHAGWTAWLRGRIVELAGGPGAAPEEARELAADTEELRAAFDAALDDGTPYLMAYPGAAWPVDSVVGVAALRLDDRLRGAGAHAATIDRWSAAVRKRLDPATGLVPHSADPATGAPLQGARGSSQALLLRFLAEIDPEWAAADHREFRRTFASGAAMVPGTREFPRGDDSPGDVDSGPLVLGLSASASTVALGDAVLFGDVAAARALTGMAEASGVAVEAGGQRRYLGGVLPVGDAFLAWSLTAGGEGAARAAQAAGQGGGQGPSPAWRVPWFLPAGAVPALLWWPAVLAVQRLRHRSSGTVGGEVSVG</sequence>
<evidence type="ECO:0000313" key="1">
    <source>
        <dbReference type="EMBL" id="MFC4563205.1"/>
    </source>
</evidence>
<dbReference type="EMBL" id="JBHSFQ010000013">
    <property type="protein sequence ID" value="MFC4563205.1"/>
    <property type="molecule type" value="Genomic_DNA"/>
</dbReference>
<reference evidence="2" key="1">
    <citation type="journal article" date="2019" name="Int. J. Syst. Evol. Microbiol.">
        <title>The Global Catalogue of Microorganisms (GCM) 10K type strain sequencing project: providing services to taxonomists for standard genome sequencing and annotation.</title>
        <authorList>
            <consortium name="The Broad Institute Genomics Platform"/>
            <consortium name="The Broad Institute Genome Sequencing Center for Infectious Disease"/>
            <person name="Wu L."/>
            <person name="Ma J."/>
        </authorList>
    </citation>
    <scope>NUCLEOTIDE SEQUENCE [LARGE SCALE GENOMIC DNA]</scope>
    <source>
        <strain evidence="2">XZYJ18</strain>
    </source>
</reference>
<protein>
    <submittedName>
        <fullName evidence="1">Uncharacterized protein</fullName>
    </submittedName>
</protein>
<organism evidence="1 2">
    <name type="scientific">Nocardiopsis mangrovi</name>
    <dbReference type="NCBI Taxonomy" id="1179818"/>
    <lineage>
        <taxon>Bacteria</taxon>
        <taxon>Bacillati</taxon>
        <taxon>Actinomycetota</taxon>
        <taxon>Actinomycetes</taxon>
        <taxon>Streptosporangiales</taxon>
        <taxon>Nocardiopsidaceae</taxon>
        <taxon>Nocardiopsis</taxon>
    </lineage>
</organism>
<name>A0ABV9DZ16_9ACTN</name>